<evidence type="ECO:0000256" key="11">
    <source>
        <dbReference type="ARBA" id="ARBA00047594"/>
    </source>
</evidence>
<feature type="transmembrane region" description="Helical" evidence="12">
    <location>
        <begin position="92"/>
        <end position="115"/>
    </location>
</feature>
<dbReference type="AlphaFoldDB" id="A0A381UI67"/>
<dbReference type="HAMAP" id="MF_01006">
    <property type="entry name" value="Undec_diphosphatase"/>
    <property type="match status" value="1"/>
</dbReference>
<proteinExistence type="inferred from homology"/>
<feature type="transmembrane region" description="Helical" evidence="12">
    <location>
        <begin position="121"/>
        <end position="138"/>
    </location>
</feature>
<comment type="subcellular location">
    <subcellularLocation>
        <location evidence="1">Cell membrane</location>
        <topology evidence="1">Multi-pass membrane protein</topology>
    </subcellularLocation>
</comment>
<evidence type="ECO:0000256" key="6">
    <source>
        <dbReference type="ARBA" id="ARBA00022692"/>
    </source>
</evidence>
<dbReference type="PANTHER" id="PTHR30622">
    <property type="entry name" value="UNDECAPRENYL-DIPHOSPHATASE"/>
    <property type="match status" value="1"/>
</dbReference>
<accession>A0A381UI67</accession>
<evidence type="ECO:0000256" key="8">
    <source>
        <dbReference type="ARBA" id="ARBA00022989"/>
    </source>
</evidence>
<keyword evidence="5" id="KW-1003">Cell membrane</keyword>
<keyword evidence="7" id="KW-0378">Hydrolase</keyword>
<keyword evidence="9 12" id="KW-0472">Membrane</keyword>
<evidence type="ECO:0000256" key="1">
    <source>
        <dbReference type="ARBA" id="ARBA00004651"/>
    </source>
</evidence>
<dbReference type="Pfam" id="PF02673">
    <property type="entry name" value="BacA"/>
    <property type="match status" value="1"/>
</dbReference>
<name>A0A381UI67_9ZZZZ</name>
<sequence length="273" mass="29128">MSVLHAIVLGLVQGLTEFLPVSSSGHLTLVPWLFGWDDFSGNEALERAFDVALHLGTLVGAVAYLRRDIMRYLGAGAQWLVKRGPLTGDARVAWLLVATAVPTALIGVVVLVVGGDPGDRIWLVAICLAVFGVLLRIADARPGERQSTDLRFAEAFLLGAAQGLAFQPGVSRAGVALTTARWLRIDRTEAARFVFLMSLPVIAGAGLVKLGDLAVPAGWWPAFAFGTVAAALSGWMAVGWMLRILSRVGFGGFMAYRLMVGATVLFLLATSWR</sequence>
<dbReference type="InterPro" id="IPR003824">
    <property type="entry name" value="UppP"/>
</dbReference>
<feature type="transmembrane region" description="Helical" evidence="12">
    <location>
        <begin position="220"/>
        <end position="242"/>
    </location>
</feature>
<comment type="catalytic activity">
    <reaction evidence="11">
        <text>di-trans,octa-cis-undecaprenyl diphosphate + H2O = di-trans,octa-cis-undecaprenyl phosphate + phosphate + H(+)</text>
        <dbReference type="Rhea" id="RHEA:28094"/>
        <dbReference type="ChEBI" id="CHEBI:15377"/>
        <dbReference type="ChEBI" id="CHEBI:15378"/>
        <dbReference type="ChEBI" id="CHEBI:43474"/>
        <dbReference type="ChEBI" id="CHEBI:58405"/>
        <dbReference type="ChEBI" id="CHEBI:60392"/>
        <dbReference type="EC" id="3.6.1.27"/>
    </reaction>
</comment>
<feature type="transmembrane region" description="Helical" evidence="12">
    <location>
        <begin position="190"/>
        <end position="208"/>
    </location>
</feature>
<organism evidence="13">
    <name type="scientific">marine metagenome</name>
    <dbReference type="NCBI Taxonomy" id="408172"/>
    <lineage>
        <taxon>unclassified sequences</taxon>
        <taxon>metagenomes</taxon>
        <taxon>ecological metagenomes</taxon>
    </lineage>
</organism>
<evidence type="ECO:0000256" key="4">
    <source>
        <dbReference type="ARBA" id="ARBA00021581"/>
    </source>
</evidence>
<evidence type="ECO:0000256" key="9">
    <source>
        <dbReference type="ARBA" id="ARBA00023136"/>
    </source>
</evidence>
<feature type="transmembrane region" description="Helical" evidence="12">
    <location>
        <begin position="254"/>
        <end position="272"/>
    </location>
</feature>
<dbReference type="PANTHER" id="PTHR30622:SF4">
    <property type="entry name" value="UNDECAPRENYL-DIPHOSPHATASE"/>
    <property type="match status" value="1"/>
</dbReference>
<dbReference type="GO" id="GO:0005886">
    <property type="term" value="C:plasma membrane"/>
    <property type="evidence" value="ECO:0007669"/>
    <property type="project" value="UniProtKB-SubCell"/>
</dbReference>
<evidence type="ECO:0000256" key="3">
    <source>
        <dbReference type="ARBA" id="ARBA00012374"/>
    </source>
</evidence>
<evidence type="ECO:0000256" key="12">
    <source>
        <dbReference type="SAM" id="Phobius"/>
    </source>
</evidence>
<protein>
    <recommendedName>
        <fullName evidence="4">Undecaprenyl-diphosphatase</fullName>
        <ecNumber evidence="3">3.6.1.27</ecNumber>
    </recommendedName>
    <alternativeName>
        <fullName evidence="10">Undecaprenyl pyrophosphate phosphatase</fullName>
    </alternativeName>
</protein>
<dbReference type="EC" id="3.6.1.27" evidence="3"/>
<evidence type="ECO:0000256" key="7">
    <source>
        <dbReference type="ARBA" id="ARBA00022801"/>
    </source>
</evidence>
<dbReference type="GO" id="GO:0050380">
    <property type="term" value="F:undecaprenyl-diphosphatase activity"/>
    <property type="evidence" value="ECO:0007669"/>
    <property type="project" value="UniProtKB-EC"/>
</dbReference>
<evidence type="ECO:0000256" key="10">
    <source>
        <dbReference type="ARBA" id="ARBA00032707"/>
    </source>
</evidence>
<evidence type="ECO:0000313" key="13">
    <source>
        <dbReference type="EMBL" id="SVA27328.1"/>
    </source>
</evidence>
<feature type="transmembrane region" description="Helical" evidence="12">
    <location>
        <begin position="48"/>
        <end position="65"/>
    </location>
</feature>
<evidence type="ECO:0000256" key="5">
    <source>
        <dbReference type="ARBA" id="ARBA00022475"/>
    </source>
</evidence>
<comment type="similarity">
    <text evidence="2">Belongs to the UppP family.</text>
</comment>
<evidence type="ECO:0000256" key="2">
    <source>
        <dbReference type="ARBA" id="ARBA00010621"/>
    </source>
</evidence>
<dbReference type="EMBL" id="UINC01006405">
    <property type="protein sequence ID" value="SVA27328.1"/>
    <property type="molecule type" value="Genomic_DNA"/>
</dbReference>
<keyword evidence="8 12" id="KW-1133">Transmembrane helix</keyword>
<gene>
    <name evidence="13" type="ORF">METZ01_LOCUS80182</name>
</gene>
<keyword evidence="6 12" id="KW-0812">Transmembrane</keyword>
<reference evidence="13" key="1">
    <citation type="submission" date="2018-05" db="EMBL/GenBank/DDBJ databases">
        <authorList>
            <person name="Lanie J.A."/>
            <person name="Ng W.-L."/>
            <person name="Kazmierczak K.M."/>
            <person name="Andrzejewski T.M."/>
            <person name="Davidsen T.M."/>
            <person name="Wayne K.J."/>
            <person name="Tettelin H."/>
            <person name="Glass J.I."/>
            <person name="Rusch D."/>
            <person name="Podicherti R."/>
            <person name="Tsui H.-C.T."/>
            <person name="Winkler M.E."/>
        </authorList>
    </citation>
    <scope>NUCLEOTIDE SEQUENCE</scope>
</reference>